<protein>
    <submittedName>
        <fullName evidence="1">Esterase/lipase</fullName>
    </submittedName>
</protein>
<reference evidence="1 2" key="1">
    <citation type="submission" date="2015-03" db="EMBL/GenBank/DDBJ databases">
        <title>Genome sequence of Mycoplasma meleagridis strain ATCC 25294.</title>
        <authorList>
            <person name="Yacoub E."/>
            <person name="Blanchard A."/>
            <person name="Sirand-Pugnet P."/>
            <person name="Mardassi B.B.A."/>
        </authorList>
    </citation>
    <scope>NUCLEOTIDE SEQUENCE [LARGE SCALE GENOMIC DNA]</scope>
    <source>
        <strain evidence="1 2">ATCC 25294</strain>
    </source>
</reference>
<dbReference type="Pfam" id="PF06342">
    <property type="entry name" value="DUF1057"/>
    <property type="match status" value="1"/>
</dbReference>
<proteinExistence type="predicted"/>
<organism evidence="1 2">
    <name type="scientific">Mycoplasmopsis meleagridis ATCC 25294</name>
    <dbReference type="NCBI Taxonomy" id="1264554"/>
    <lineage>
        <taxon>Bacteria</taxon>
        <taxon>Bacillati</taxon>
        <taxon>Mycoplasmatota</taxon>
        <taxon>Mycoplasmoidales</taxon>
        <taxon>Metamycoplasmataceae</taxon>
        <taxon>Mycoplasmopsis</taxon>
    </lineage>
</organism>
<dbReference type="InterPro" id="IPR010463">
    <property type="entry name" value="DUF1057"/>
</dbReference>
<sequence length="219" mass="25504">MPGNKYYLEQKGIISFDYWIKSVNFLIKKIRSKNLIIFAHSMGGAIANFLTYDKKNTKLILLNPLHPFIDKSFSYSLLEKIYKPSNLVNKFIGNAVDNLTDRFKKFERLNRNFSKSSIYSKLIEECVLDKNFLDKLNLEYLKNKSKMLLLISEKDYVINTNNLLTFALDNKINYKIVGIGHSPIAEFSSEIINIINNNFQARIKKIMLFSPLKLSKKEK</sequence>
<dbReference type="EMBL" id="JZXN01000017">
    <property type="protein sequence ID" value="KKB26744.1"/>
    <property type="molecule type" value="Genomic_DNA"/>
</dbReference>
<dbReference type="InterPro" id="IPR029058">
    <property type="entry name" value="AB_hydrolase_fold"/>
</dbReference>
<dbReference type="SUPFAM" id="SSF53474">
    <property type="entry name" value="alpha/beta-Hydrolases"/>
    <property type="match status" value="1"/>
</dbReference>
<evidence type="ECO:0000313" key="1">
    <source>
        <dbReference type="EMBL" id="KKB26744.1"/>
    </source>
</evidence>
<dbReference type="Gene3D" id="3.40.50.1820">
    <property type="entry name" value="alpha/beta hydrolase"/>
    <property type="match status" value="1"/>
</dbReference>
<accession>A0A0F5H0D6</accession>
<dbReference type="AlphaFoldDB" id="A0A0F5H0D6"/>
<dbReference type="Proteomes" id="UP000033750">
    <property type="component" value="Unassembled WGS sequence"/>
</dbReference>
<comment type="caution">
    <text evidence="1">The sequence shown here is derived from an EMBL/GenBank/DDBJ whole genome shotgun (WGS) entry which is preliminary data.</text>
</comment>
<evidence type="ECO:0000313" key="2">
    <source>
        <dbReference type="Proteomes" id="UP000033750"/>
    </source>
</evidence>
<dbReference type="PATRIC" id="fig|1264554.4.peg.159"/>
<keyword evidence="2" id="KW-1185">Reference proteome</keyword>
<dbReference type="STRING" id="29561.MM26B8_04480"/>
<name>A0A0F5H0D6_9BACT</name>
<gene>
    <name evidence="1" type="primary">lip</name>
    <name evidence="1" type="ORF">MMELEA_01270</name>
</gene>